<keyword evidence="8" id="KW-1185">Reference proteome</keyword>
<accession>A0A9P4QR74</accession>
<dbReference type="Gene3D" id="3.30.420.10">
    <property type="entry name" value="Ribonuclease H-like superfamily/Ribonuclease H"/>
    <property type="match status" value="1"/>
</dbReference>
<protein>
    <recommendedName>
        <fullName evidence="6">Exonuclease domain-containing protein</fullName>
    </recommendedName>
</protein>
<dbReference type="OrthoDB" id="3996471at2759"/>
<dbReference type="SMART" id="SM00479">
    <property type="entry name" value="EXOIII"/>
    <property type="match status" value="1"/>
</dbReference>
<evidence type="ECO:0000256" key="4">
    <source>
        <dbReference type="ARBA" id="ARBA00022839"/>
    </source>
</evidence>
<evidence type="ECO:0000313" key="7">
    <source>
        <dbReference type="EMBL" id="KAF2729367.1"/>
    </source>
</evidence>
<feature type="compositionally biased region" description="Basic and acidic residues" evidence="5">
    <location>
        <begin position="141"/>
        <end position="150"/>
    </location>
</feature>
<dbReference type="GO" id="GO:0003676">
    <property type="term" value="F:nucleic acid binding"/>
    <property type="evidence" value="ECO:0007669"/>
    <property type="project" value="InterPro"/>
</dbReference>
<dbReference type="GO" id="GO:0004527">
    <property type="term" value="F:exonuclease activity"/>
    <property type="evidence" value="ECO:0007669"/>
    <property type="project" value="UniProtKB-KW"/>
</dbReference>
<feature type="compositionally biased region" description="Basic and acidic residues" evidence="5">
    <location>
        <begin position="55"/>
        <end position="69"/>
    </location>
</feature>
<evidence type="ECO:0000256" key="5">
    <source>
        <dbReference type="SAM" id="MobiDB-lite"/>
    </source>
</evidence>
<comment type="similarity">
    <text evidence="1">Belongs to the REXO1/REXO3 family.</text>
</comment>
<dbReference type="InterPro" id="IPR034922">
    <property type="entry name" value="REX1-like_exo"/>
</dbReference>
<sequence length="661" mass="73196">MWPSTPNSNDFKGVACPAGDGCNAPNCLFGRHEPSTRPSTSPGEHHEALTSSPGEHYDAKQLKSTDDPKSLALQSDVNDPAAVQPPIVATARSKHTAASSNKDANSGPTTEKTPPTTNSSKTSKAVPGPASRPISPPPKSTETKPAKAPDVEVILRPSKVTKEPAQFTKRLTYLKKLKEFMATLNEKTAKSTDPKIKGLHLTDNQLNQLAVDEEKNIASQNVAVYENVLKQRLMELLKMSFDEWVNMRKETEAKKDPASIHKPATEPQQMVVTGLSPEEEIMVLSHLKTPLDGLRAYGYATQIPTEAELYESRQTLLVAKGWEICERCTSRFQVFTERREEDGLFTTGGHCIHHWGKPLRPRRSKGELPGPTKWTCCDSVMGTPGCTTSETHVFKVSEISRMASIMPFVETPDNPNVAKYTAVCFDCEMGYTTLGLELMRITAVSWPTHKPILDILVRPLGHILDLNTRFSGITTDKFFNAKAYDPTDPTIDPDDLRIVDSPYAARDLFLSFVSRDTPVLGHSLENDLNTIRLIHPSIVDTVFLYPHPAGLPIRYGLRNLAKYHLDLEIQQAGAAGHDSSEDARATGELIRLKVSKEWKRMKNEDWEIRDGSLHPPLPAGNTPPVRSRVDVAPMQSNPASKRRLEEIEDGKDKDSNNKKAK</sequence>
<dbReference type="SUPFAM" id="SSF53098">
    <property type="entry name" value="Ribonuclease H-like"/>
    <property type="match status" value="1"/>
</dbReference>
<organism evidence="7 8">
    <name type="scientific">Polyplosphaeria fusca</name>
    <dbReference type="NCBI Taxonomy" id="682080"/>
    <lineage>
        <taxon>Eukaryota</taxon>
        <taxon>Fungi</taxon>
        <taxon>Dikarya</taxon>
        <taxon>Ascomycota</taxon>
        <taxon>Pezizomycotina</taxon>
        <taxon>Dothideomycetes</taxon>
        <taxon>Pleosporomycetidae</taxon>
        <taxon>Pleosporales</taxon>
        <taxon>Tetraplosphaeriaceae</taxon>
        <taxon>Polyplosphaeria</taxon>
    </lineage>
</organism>
<gene>
    <name evidence="7" type="ORF">EJ04DRAFT_502451</name>
</gene>
<dbReference type="PANTHER" id="PTHR12801">
    <property type="entry name" value="RNA EXONUCLEASE REXO1 / RECO3 FAMILY MEMBER-RELATED"/>
    <property type="match status" value="1"/>
</dbReference>
<comment type="caution">
    <text evidence="7">The sequence shown here is derived from an EMBL/GenBank/DDBJ whole genome shotgun (WGS) entry which is preliminary data.</text>
</comment>
<feature type="region of interest" description="Disordered" evidence="5">
    <location>
        <begin position="22"/>
        <end position="150"/>
    </location>
</feature>
<evidence type="ECO:0000259" key="6">
    <source>
        <dbReference type="SMART" id="SM00479"/>
    </source>
</evidence>
<feature type="compositionally biased region" description="Polar residues" evidence="5">
    <location>
        <begin position="96"/>
        <end position="107"/>
    </location>
</feature>
<dbReference type="AlphaFoldDB" id="A0A9P4QR74"/>
<dbReference type="InterPro" id="IPR013520">
    <property type="entry name" value="Ribonucl_H"/>
</dbReference>
<keyword evidence="2" id="KW-0540">Nuclease</keyword>
<feature type="compositionally biased region" description="Low complexity" evidence="5">
    <location>
        <begin position="108"/>
        <end position="133"/>
    </location>
</feature>
<dbReference type="EMBL" id="ML996247">
    <property type="protein sequence ID" value="KAF2729367.1"/>
    <property type="molecule type" value="Genomic_DNA"/>
</dbReference>
<keyword evidence="4" id="KW-0269">Exonuclease</keyword>
<dbReference type="InterPro" id="IPR036397">
    <property type="entry name" value="RNaseH_sf"/>
</dbReference>
<feature type="region of interest" description="Disordered" evidence="5">
    <location>
        <begin position="609"/>
        <end position="661"/>
    </location>
</feature>
<dbReference type="CDD" id="cd06145">
    <property type="entry name" value="REX1_like"/>
    <property type="match status" value="1"/>
</dbReference>
<name>A0A9P4QR74_9PLEO</name>
<dbReference type="InterPro" id="IPR012337">
    <property type="entry name" value="RNaseH-like_sf"/>
</dbReference>
<feature type="domain" description="Exonuclease" evidence="6">
    <location>
        <begin position="421"/>
        <end position="599"/>
    </location>
</feature>
<dbReference type="Proteomes" id="UP000799444">
    <property type="component" value="Unassembled WGS sequence"/>
</dbReference>
<dbReference type="InterPro" id="IPR047021">
    <property type="entry name" value="REXO1/3/4-like"/>
</dbReference>
<dbReference type="PANTHER" id="PTHR12801:SF112">
    <property type="entry name" value="RNA EXONUCLEASE 3"/>
    <property type="match status" value="1"/>
</dbReference>
<feature type="compositionally biased region" description="Basic and acidic residues" evidence="5">
    <location>
        <begin position="642"/>
        <end position="661"/>
    </location>
</feature>
<evidence type="ECO:0000256" key="2">
    <source>
        <dbReference type="ARBA" id="ARBA00022722"/>
    </source>
</evidence>
<evidence type="ECO:0000256" key="3">
    <source>
        <dbReference type="ARBA" id="ARBA00022801"/>
    </source>
</evidence>
<reference evidence="7" key="1">
    <citation type="journal article" date="2020" name="Stud. Mycol.">
        <title>101 Dothideomycetes genomes: a test case for predicting lifestyles and emergence of pathogens.</title>
        <authorList>
            <person name="Haridas S."/>
            <person name="Albert R."/>
            <person name="Binder M."/>
            <person name="Bloem J."/>
            <person name="Labutti K."/>
            <person name="Salamov A."/>
            <person name="Andreopoulos B."/>
            <person name="Baker S."/>
            <person name="Barry K."/>
            <person name="Bills G."/>
            <person name="Bluhm B."/>
            <person name="Cannon C."/>
            <person name="Castanera R."/>
            <person name="Culley D."/>
            <person name="Daum C."/>
            <person name="Ezra D."/>
            <person name="Gonzalez J."/>
            <person name="Henrissat B."/>
            <person name="Kuo A."/>
            <person name="Liang C."/>
            <person name="Lipzen A."/>
            <person name="Lutzoni F."/>
            <person name="Magnuson J."/>
            <person name="Mondo S."/>
            <person name="Nolan M."/>
            <person name="Ohm R."/>
            <person name="Pangilinan J."/>
            <person name="Park H.-J."/>
            <person name="Ramirez L."/>
            <person name="Alfaro M."/>
            <person name="Sun H."/>
            <person name="Tritt A."/>
            <person name="Yoshinaga Y."/>
            <person name="Zwiers L.-H."/>
            <person name="Turgeon B."/>
            <person name="Goodwin S."/>
            <person name="Spatafora J."/>
            <person name="Crous P."/>
            <person name="Grigoriev I."/>
        </authorList>
    </citation>
    <scope>NUCLEOTIDE SEQUENCE</scope>
    <source>
        <strain evidence="7">CBS 125425</strain>
    </source>
</reference>
<keyword evidence="3" id="KW-0378">Hydrolase</keyword>
<evidence type="ECO:0000256" key="1">
    <source>
        <dbReference type="ARBA" id="ARBA00006357"/>
    </source>
</evidence>
<proteinExistence type="inferred from homology"/>
<evidence type="ECO:0000313" key="8">
    <source>
        <dbReference type="Proteomes" id="UP000799444"/>
    </source>
</evidence>
<dbReference type="GO" id="GO:0005634">
    <property type="term" value="C:nucleus"/>
    <property type="evidence" value="ECO:0007669"/>
    <property type="project" value="TreeGrafter"/>
</dbReference>